<dbReference type="SUPFAM" id="SSF55874">
    <property type="entry name" value="ATPase domain of HSP90 chaperone/DNA topoisomerase II/histidine kinase"/>
    <property type="match status" value="1"/>
</dbReference>
<keyword evidence="8" id="KW-0902">Two-component regulatory system</keyword>
<keyword evidence="5" id="KW-0547">Nucleotide-binding</keyword>
<dbReference type="PANTHER" id="PTHR41523">
    <property type="entry name" value="TWO-COMPONENT SYSTEM SENSOR PROTEIN"/>
    <property type="match status" value="1"/>
</dbReference>
<dbReference type="InterPro" id="IPR011495">
    <property type="entry name" value="Sig_transdc_His_kin_sub2_dim/P"/>
</dbReference>
<evidence type="ECO:0000256" key="5">
    <source>
        <dbReference type="ARBA" id="ARBA00022741"/>
    </source>
</evidence>
<keyword evidence="6 10" id="KW-0418">Kinase</keyword>
<evidence type="ECO:0000256" key="1">
    <source>
        <dbReference type="ARBA" id="ARBA00000085"/>
    </source>
</evidence>
<dbReference type="Pfam" id="PF12282">
    <property type="entry name" value="GAF_PdtaS"/>
    <property type="match status" value="1"/>
</dbReference>
<evidence type="ECO:0000256" key="3">
    <source>
        <dbReference type="ARBA" id="ARBA00022553"/>
    </source>
</evidence>
<organism evidence="10 11">
    <name type="scientific">Fundicoccus culcitae</name>
    <dbReference type="NCBI Taxonomy" id="2969821"/>
    <lineage>
        <taxon>Bacteria</taxon>
        <taxon>Bacillati</taxon>
        <taxon>Bacillota</taxon>
        <taxon>Bacilli</taxon>
        <taxon>Lactobacillales</taxon>
        <taxon>Aerococcaceae</taxon>
        <taxon>Fundicoccus</taxon>
    </lineage>
</organism>
<dbReference type="InterPro" id="IPR005467">
    <property type="entry name" value="His_kinase_dom"/>
</dbReference>
<evidence type="ECO:0000256" key="4">
    <source>
        <dbReference type="ARBA" id="ARBA00022679"/>
    </source>
</evidence>
<dbReference type="InterPro" id="IPR022066">
    <property type="entry name" value="PdtaS_GAF"/>
</dbReference>
<dbReference type="Pfam" id="PF02518">
    <property type="entry name" value="HATPase_c"/>
    <property type="match status" value="1"/>
</dbReference>
<evidence type="ECO:0000259" key="9">
    <source>
        <dbReference type="PROSITE" id="PS50109"/>
    </source>
</evidence>
<proteinExistence type="predicted"/>
<gene>
    <name evidence="10" type="ORF">NRE15_10490</name>
</gene>
<keyword evidence="4" id="KW-0808">Transferase</keyword>
<evidence type="ECO:0000256" key="6">
    <source>
        <dbReference type="ARBA" id="ARBA00022777"/>
    </source>
</evidence>
<dbReference type="EC" id="2.7.13.3" evidence="2"/>
<evidence type="ECO:0000256" key="8">
    <source>
        <dbReference type="ARBA" id="ARBA00023012"/>
    </source>
</evidence>
<evidence type="ECO:0000256" key="7">
    <source>
        <dbReference type="ARBA" id="ARBA00022840"/>
    </source>
</evidence>
<dbReference type="InterPro" id="IPR003594">
    <property type="entry name" value="HATPase_dom"/>
</dbReference>
<dbReference type="EMBL" id="CP102453">
    <property type="protein sequence ID" value="UUX33324.1"/>
    <property type="molecule type" value="Genomic_DNA"/>
</dbReference>
<dbReference type="RefSeq" id="WP_313792825.1">
    <property type="nucleotide sequence ID" value="NZ_CP102453.1"/>
</dbReference>
<dbReference type="Gene3D" id="3.30.565.10">
    <property type="entry name" value="Histidine kinase-like ATPase, C-terminal domain"/>
    <property type="match status" value="1"/>
</dbReference>
<comment type="catalytic activity">
    <reaction evidence="1">
        <text>ATP + protein L-histidine = ADP + protein N-phospho-L-histidine.</text>
        <dbReference type="EC" id="2.7.13.3"/>
    </reaction>
</comment>
<dbReference type="Pfam" id="PF07568">
    <property type="entry name" value="HisKA_2"/>
    <property type="match status" value="1"/>
</dbReference>
<dbReference type="Proteomes" id="UP001315967">
    <property type="component" value="Chromosome"/>
</dbReference>
<dbReference type="Gene3D" id="3.30.450.280">
    <property type="entry name" value="GAF domain"/>
    <property type="match status" value="1"/>
</dbReference>
<dbReference type="GO" id="GO:0016301">
    <property type="term" value="F:kinase activity"/>
    <property type="evidence" value="ECO:0007669"/>
    <property type="project" value="UniProtKB-KW"/>
</dbReference>
<keyword evidence="3" id="KW-0597">Phosphoprotein</keyword>
<accession>A0ABY5P3L2</accession>
<dbReference type="InterPro" id="IPR036890">
    <property type="entry name" value="HATPase_C_sf"/>
</dbReference>
<reference evidence="10 11" key="1">
    <citation type="submission" date="2022-08" db="EMBL/GenBank/DDBJ databases">
        <title>Aerococcaceae sp. nov isolated from spoiled eye mask.</title>
        <authorList>
            <person name="Zhou G."/>
            <person name="Xie X.-B."/>
            <person name="Shi Q.-S."/>
            <person name="Wang Y.-S."/>
            <person name="Wen X."/>
            <person name="Peng H."/>
            <person name="Yang X.-J."/>
            <person name="Tao H.-B."/>
            <person name="Huang X.-M."/>
        </authorList>
    </citation>
    <scope>NUCLEOTIDE SEQUENCE [LARGE SCALE GENOMIC DNA]</scope>
    <source>
        <strain evidence="11">DM20194951</strain>
    </source>
</reference>
<dbReference type="PANTHER" id="PTHR41523:SF8">
    <property type="entry name" value="ETHYLENE RESPONSE SENSOR PROTEIN"/>
    <property type="match status" value="1"/>
</dbReference>
<feature type="domain" description="Histidine kinase" evidence="9">
    <location>
        <begin position="275"/>
        <end position="471"/>
    </location>
</feature>
<sequence>MKDKVNQDIANLCQKYSPLSSEEINYLIDYTKEIQIGEQYSGQDIFIDVWNSIQDEAIVVWHRKPLNTESLYKETVVGKIALKKDEPGPLRTLATGLPSINLYAITQEGTYIKQTSYPIHYRDKVIGVLILEESSVETSKNILDEKTQRKENISNSPSLMNLIDLLSEIVMIFNSEGILIDSNKAARDFYKEIGYMNPINQLHYDNLAIDNSRFKKVKEMEADEILTSEISFWNYFLEKKIFKDRNNQYIQILKDETSRKEVEAVIENELVTVQEIHHRVKNNLQTIVSLLRLQSRRTDSLEAKKVLNESINRVMSIATTHELLSKKNEDIINLKEVIDSIVNNLMYSFSSQRYIRVVTDINENIDLDFDLAVPVALIVNELVQNSLEHAFPENEINIADANITVKATEEDKFIQLRISDNGIGFKFVESDNMNLGLQIVTSFVKSKLNGLIVFESNKPGTLVRINFINTTNE</sequence>
<evidence type="ECO:0000313" key="11">
    <source>
        <dbReference type="Proteomes" id="UP001315967"/>
    </source>
</evidence>
<dbReference type="InterPro" id="IPR038424">
    <property type="entry name" value="H_kinase_PdtaS_GAF_sf"/>
</dbReference>
<keyword evidence="7" id="KW-0067">ATP-binding</keyword>
<dbReference type="PROSITE" id="PS50109">
    <property type="entry name" value="HIS_KIN"/>
    <property type="match status" value="1"/>
</dbReference>
<dbReference type="Gene3D" id="3.30.450.20">
    <property type="entry name" value="PAS domain"/>
    <property type="match status" value="1"/>
</dbReference>
<name>A0ABY5P3L2_9LACT</name>
<protein>
    <recommendedName>
        <fullName evidence="2">histidine kinase</fullName>
        <ecNumber evidence="2">2.7.13.3</ecNumber>
    </recommendedName>
</protein>
<evidence type="ECO:0000313" key="10">
    <source>
        <dbReference type="EMBL" id="UUX33324.1"/>
    </source>
</evidence>
<keyword evidence="11" id="KW-1185">Reference proteome</keyword>
<evidence type="ECO:0000256" key="2">
    <source>
        <dbReference type="ARBA" id="ARBA00012438"/>
    </source>
</evidence>